<feature type="binding site" evidence="8">
    <location>
        <position position="178"/>
    </location>
    <ligand>
        <name>Zn(2+)</name>
        <dbReference type="ChEBI" id="CHEBI:29105"/>
        <label>1</label>
    </ligand>
</feature>
<dbReference type="InterPro" id="IPR051464">
    <property type="entry name" value="Peptidase_M42_aminopept"/>
</dbReference>
<dbReference type="Gene3D" id="3.40.630.10">
    <property type="entry name" value="Zn peptidases"/>
    <property type="match status" value="1"/>
</dbReference>
<dbReference type="AlphaFoldDB" id="A0AA35CHB7"/>
<dbReference type="PANTHER" id="PTHR32481:SF21">
    <property type="entry name" value="AMINOPEPTIDASE YSDC-RELATED"/>
    <property type="match status" value="1"/>
</dbReference>
<evidence type="ECO:0000256" key="3">
    <source>
        <dbReference type="ARBA" id="ARBA00022670"/>
    </source>
</evidence>
<dbReference type="KEGG" id="cmic:caldi_00240"/>
<keyword evidence="5" id="KW-0378">Hydrolase</keyword>
<feature type="binding site" evidence="8">
    <location>
        <position position="178"/>
    </location>
    <ligand>
        <name>Zn(2+)</name>
        <dbReference type="ChEBI" id="CHEBI:29105"/>
        <label>2</label>
    </ligand>
</feature>
<feature type="binding site" evidence="8">
    <location>
        <position position="321"/>
    </location>
    <ligand>
        <name>Zn(2+)</name>
        <dbReference type="ChEBI" id="CHEBI:29105"/>
        <label>2</label>
    </ligand>
</feature>
<dbReference type="InterPro" id="IPR023367">
    <property type="entry name" value="Peptidase_M42_dom2"/>
</dbReference>
<keyword evidence="2 9" id="KW-0031">Aminopeptidase</keyword>
<proteinExistence type="inferred from homology"/>
<evidence type="ECO:0000256" key="8">
    <source>
        <dbReference type="PIRSR" id="PIRSR001123-2"/>
    </source>
</evidence>
<protein>
    <submittedName>
        <fullName evidence="9">Aminopeptidase YsdC</fullName>
    </submittedName>
</protein>
<dbReference type="GO" id="GO:0046872">
    <property type="term" value="F:metal ion binding"/>
    <property type="evidence" value="ECO:0007669"/>
    <property type="project" value="UniProtKB-UniRule"/>
</dbReference>
<dbReference type="Gene3D" id="2.40.30.40">
    <property type="entry name" value="Peptidase M42, domain 2"/>
    <property type="match status" value="1"/>
</dbReference>
<dbReference type="Proteomes" id="UP001163687">
    <property type="component" value="Chromosome"/>
</dbReference>
<dbReference type="CDD" id="cd05656">
    <property type="entry name" value="M42_Frv"/>
    <property type="match status" value="1"/>
</dbReference>
<feature type="active site" description="Proton acceptor" evidence="7">
    <location>
        <position position="210"/>
    </location>
</feature>
<keyword evidence="4 8" id="KW-0479">Metal-binding</keyword>
<keyword evidence="10" id="KW-1185">Reference proteome</keyword>
<reference evidence="9" key="1">
    <citation type="submission" date="2022-03" db="EMBL/GenBank/DDBJ databases">
        <title>Complete genome sequence of Caldinitratiruptor microaerophilus.</title>
        <authorList>
            <person name="Mukaiyama R."/>
            <person name="Nishiyama T."/>
            <person name="Ueda K."/>
        </authorList>
    </citation>
    <scope>NUCLEOTIDE SEQUENCE</scope>
    <source>
        <strain evidence="9">JCM 16183</strain>
    </source>
</reference>
<dbReference type="PIRSF" id="PIRSF001123">
    <property type="entry name" value="PepA_GA"/>
    <property type="match status" value="1"/>
</dbReference>
<dbReference type="SUPFAM" id="SSF101821">
    <property type="entry name" value="Aminopeptidase/glucanase lid domain"/>
    <property type="match status" value="1"/>
</dbReference>
<dbReference type="EMBL" id="AP025628">
    <property type="protein sequence ID" value="BDG58934.1"/>
    <property type="molecule type" value="Genomic_DNA"/>
</dbReference>
<dbReference type="Pfam" id="PF05343">
    <property type="entry name" value="Peptidase_M42"/>
    <property type="match status" value="1"/>
</dbReference>
<evidence type="ECO:0000256" key="2">
    <source>
        <dbReference type="ARBA" id="ARBA00022438"/>
    </source>
</evidence>
<evidence type="ECO:0000256" key="4">
    <source>
        <dbReference type="ARBA" id="ARBA00022723"/>
    </source>
</evidence>
<evidence type="ECO:0000256" key="5">
    <source>
        <dbReference type="ARBA" id="ARBA00022801"/>
    </source>
</evidence>
<feature type="binding site" evidence="8">
    <location>
        <position position="64"/>
    </location>
    <ligand>
        <name>Zn(2+)</name>
        <dbReference type="ChEBI" id="CHEBI:29105"/>
        <label>1</label>
    </ligand>
</feature>
<dbReference type="GO" id="GO:0004177">
    <property type="term" value="F:aminopeptidase activity"/>
    <property type="evidence" value="ECO:0007669"/>
    <property type="project" value="UniProtKB-UniRule"/>
</dbReference>
<comment type="similarity">
    <text evidence="1 6">Belongs to the peptidase M42 family.</text>
</comment>
<evidence type="ECO:0000313" key="9">
    <source>
        <dbReference type="EMBL" id="BDG58934.1"/>
    </source>
</evidence>
<evidence type="ECO:0000256" key="7">
    <source>
        <dbReference type="PIRSR" id="PIRSR001123-1"/>
    </source>
</evidence>
<feature type="binding site" evidence="8">
    <location>
        <position position="233"/>
    </location>
    <ligand>
        <name>Zn(2+)</name>
        <dbReference type="ChEBI" id="CHEBI:29105"/>
        <label>1</label>
    </ligand>
</feature>
<comment type="cofactor">
    <cofactor evidence="8">
        <name>a divalent metal cation</name>
        <dbReference type="ChEBI" id="CHEBI:60240"/>
    </cofactor>
    <text evidence="8">Binds 2 divalent metal cations per subunit.</text>
</comment>
<organism evidence="9 10">
    <name type="scientific">Caldinitratiruptor microaerophilus</name>
    <dbReference type="NCBI Taxonomy" id="671077"/>
    <lineage>
        <taxon>Bacteria</taxon>
        <taxon>Bacillati</taxon>
        <taxon>Bacillota</taxon>
        <taxon>Clostridia</taxon>
        <taxon>Eubacteriales</taxon>
        <taxon>Symbiobacteriaceae</taxon>
        <taxon>Caldinitratiruptor</taxon>
    </lineage>
</organism>
<dbReference type="SUPFAM" id="SSF53187">
    <property type="entry name" value="Zn-dependent exopeptidases"/>
    <property type="match status" value="1"/>
</dbReference>
<gene>
    <name evidence="9" type="primary">ysdC</name>
    <name evidence="9" type="ORF">caldi_00240</name>
</gene>
<dbReference type="PANTHER" id="PTHR32481">
    <property type="entry name" value="AMINOPEPTIDASE"/>
    <property type="match status" value="1"/>
</dbReference>
<evidence type="ECO:0000313" key="10">
    <source>
        <dbReference type="Proteomes" id="UP001163687"/>
    </source>
</evidence>
<dbReference type="GO" id="GO:0006508">
    <property type="term" value="P:proteolysis"/>
    <property type="evidence" value="ECO:0007669"/>
    <property type="project" value="UniProtKB-KW"/>
</dbReference>
<name>A0AA35CHB7_9FIRM</name>
<feature type="binding site" evidence="8">
    <location>
        <position position="211"/>
    </location>
    <ligand>
        <name>Zn(2+)</name>
        <dbReference type="ChEBI" id="CHEBI:29105"/>
        <label>2</label>
    </ligand>
</feature>
<keyword evidence="3" id="KW-0645">Protease</keyword>
<dbReference type="RefSeq" id="WP_264843059.1">
    <property type="nucleotide sequence ID" value="NZ_AP025628.1"/>
</dbReference>
<sequence>MDDLLTMYRELTEAPGVPGYEAPVREIMRKYLSPLGGIETDNLGSIVARKVGREGGPKILVAGHMDEVGFMVTTITEKGFLKFQPLGGWWEQVMLAQRVLVRTHKGDIVGVIGSKPPHVLSQEERKKVVDRKDMFIDVGASSREEAEGFGVRPGDPIVPICPFTVMPNPKLLMAKAWDNRAGCAVAIQVLRHLQGAEHPNVVYAGATVQEEVGLRGAQTLVNTVKPDVAFALDVGIAGDTPGMKEGEVQAKLGGGPVILLYDATMVPNVRLRDLVVETARAEGIPVQFDAMAGGGTDAGRFHLNESGVPSIVIGFATRYIHSHASIIHRDDMENAARLVAKVIQKLDAATVASLRDV</sequence>
<evidence type="ECO:0000256" key="6">
    <source>
        <dbReference type="PIRNR" id="PIRNR001123"/>
    </source>
</evidence>
<accession>A0AA35CHB7</accession>
<dbReference type="InterPro" id="IPR008007">
    <property type="entry name" value="Peptidase_M42"/>
</dbReference>
<evidence type="ECO:0000256" key="1">
    <source>
        <dbReference type="ARBA" id="ARBA00006272"/>
    </source>
</evidence>